<name>A0A2N3WNS6_9PSEU</name>
<dbReference type="Gene3D" id="3.40.50.1820">
    <property type="entry name" value="alpha/beta hydrolase"/>
    <property type="match status" value="1"/>
</dbReference>
<dbReference type="GO" id="GO:0016787">
    <property type="term" value="F:hydrolase activity"/>
    <property type="evidence" value="ECO:0007669"/>
    <property type="project" value="UniProtKB-KW"/>
</dbReference>
<dbReference type="SUPFAM" id="SSF53474">
    <property type="entry name" value="alpha/beta-Hydrolases"/>
    <property type="match status" value="1"/>
</dbReference>
<proteinExistence type="predicted"/>
<evidence type="ECO:0000313" key="4">
    <source>
        <dbReference type="Proteomes" id="UP000233750"/>
    </source>
</evidence>
<dbReference type="EMBL" id="PJMY01000003">
    <property type="protein sequence ID" value="PKV95515.1"/>
    <property type="molecule type" value="Genomic_DNA"/>
</dbReference>
<reference evidence="3 4" key="1">
    <citation type="submission" date="2017-12" db="EMBL/GenBank/DDBJ databases">
        <title>Sequencing the genomes of 1000 Actinobacteria strains.</title>
        <authorList>
            <person name="Klenk H.-P."/>
        </authorList>
    </citation>
    <scope>NUCLEOTIDE SEQUENCE [LARGE SCALE GENOMIC DNA]</scope>
    <source>
        <strain evidence="3 4">DSM 45165</strain>
    </source>
</reference>
<dbReference type="PANTHER" id="PTHR48081">
    <property type="entry name" value="AB HYDROLASE SUPERFAMILY PROTEIN C4A8.06C"/>
    <property type="match status" value="1"/>
</dbReference>
<gene>
    <name evidence="3" type="ORF">ATK30_6437</name>
</gene>
<dbReference type="Pfam" id="PF07859">
    <property type="entry name" value="Abhydrolase_3"/>
    <property type="match status" value="1"/>
</dbReference>
<dbReference type="InterPro" id="IPR029058">
    <property type="entry name" value="AB_hydrolase_fold"/>
</dbReference>
<organism evidence="3 4">
    <name type="scientific">Amycolatopsis echigonensis</name>
    <dbReference type="NCBI Taxonomy" id="2576905"/>
    <lineage>
        <taxon>Bacteria</taxon>
        <taxon>Bacillati</taxon>
        <taxon>Actinomycetota</taxon>
        <taxon>Actinomycetes</taxon>
        <taxon>Pseudonocardiales</taxon>
        <taxon>Pseudonocardiaceae</taxon>
        <taxon>Amycolatopsis</taxon>
    </lineage>
</organism>
<evidence type="ECO:0000256" key="1">
    <source>
        <dbReference type="ARBA" id="ARBA00022801"/>
    </source>
</evidence>
<accession>A0A2N3WNS6</accession>
<comment type="caution">
    <text evidence="3">The sequence shown here is derived from an EMBL/GenBank/DDBJ whole genome shotgun (WGS) entry which is preliminary data.</text>
</comment>
<dbReference type="InterPro" id="IPR013094">
    <property type="entry name" value="AB_hydrolase_3"/>
</dbReference>
<keyword evidence="1" id="KW-0378">Hydrolase</keyword>
<evidence type="ECO:0000259" key="2">
    <source>
        <dbReference type="Pfam" id="PF07859"/>
    </source>
</evidence>
<sequence>MPLDPFAESLLLSLEPLPEQIDFPAFRAKEAAQAAALAQQLAQPGPPIKERREVTIPVDGGTVDLVIHRPIADTRLPAHLYLHGGGWIGGSAKNPFIDILGQERAAGAGCVVIAVDYRKAPEHKYPTELNDCYAALLWTAEHAEEIGIRPDLITVGGGSAGANLAAALTLKVRDEGGPRIAFQLLEVPCVDLTGSLPSHRSNGTGYGLTTADITRLLDYYLPSPEEINAPYVSPLLAPDLSGLPPAHIMSAEYDPLRDDGEAYAQRLNDAGVPATFTLGRGHIHISPPFTKTMASARAWRDEAVAVLRQAHRSHSS</sequence>
<dbReference type="AlphaFoldDB" id="A0A2N3WNS6"/>
<dbReference type="InterPro" id="IPR050300">
    <property type="entry name" value="GDXG_lipolytic_enzyme"/>
</dbReference>
<keyword evidence="4" id="KW-1185">Reference proteome</keyword>
<dbReference type="Proteomes" id="UP000233750">
    <property type="component" value="Unassembled WGS sequence"/>
</dbReference>
<feature type="domain" description="Alpha/beta hydrolase fold-3" evidence="2">
    <location>
        <begin position="80"/>
        <end position="284"/>
    </location>
</feature>
<dbReference type="RefSeq" id="WP_037817323.1">
    <property type="nucleotide sequence ID" value="NZ_PJMY01000003.1"/>
</dbReference>
<protein>
    <submittedName>
        <fullName evidence="3">Acetyl esterase</fullName>
    </submittedName>
</protein>
<evidence type="ECO:0000313" key="3">
    <source>
        <dbReference type="EMBL" id="PKV95515.1"/>
    </source>
</evidence>
<dbReference type="PANTHER" id="PTHR48081:SF8">
    <property type="entry name" value="ALPHA_BETA HYDROLASE FOLD-3 DOMAIN-CONTAINING PROTEIN-RELATED"/>
    <property type="match status" value="1"/>
</dbReference>
<dbReference type="OrthoDB" id="3206739at2"/>